<feature type="compositionally biased region" description="Basic and acidic residues" evidence="4">
    <location>
        <begin position="139"/>
        <end position="154"/>
    </location>
</feature>
<dbReference type="NCBIfam" id="NF003843">
    <property type="entry name" value="PRK05422.1"/>
    <property type="match status" value="1"/>
</dbReference>
<dbReference type="GO" id="GO:0005829">
    <property type="term" value="C:cytosol"/>
    <property type="evidence" value="ECO:0007669"/>
    <property type="project" value="TreeGrafter"/>
</dbReference>
<proteinExistence type="inferred from homology"/>
<name>A0A937X7Z5_UNCEI</name>
<keyword evidence="2 3" id="KW-0694">RNA-binding</keyword>
<reference evidence="5" key="1">
    <citation type="submission" date="2019-03" db="EMBL/GenBank/DDBJ databases">
        <title>Lake Tanganyika Metagenome-Assembled Genomes (MAGs).</title>
        <authorList>
            <person name="Tran P."/>
        </authorList>
    </citation>
    <scope>NUCLEOTIDE SEQUENCE</scope>
    <source>
        <strain evidence="5">M_DeepCast_400m_m2_100</strain>
    </source>
</reference>
<accession>A0A937X7Z5</accession>
<dbReference type="InterPro" id="IPR000037">
    <property type="entry name" value="SsrA-bd_prot"/>
</dbReference>
<dbReference type="PANTHER" id="PTHR30308:SF2">
    <property type="entry name" value="SSRA-BINDING PROTEIN"/>
    <property type="match status" value="1"/>
</dbReference>
<dbReference type="Pfam" id="PF01668">
    <property type="entry name" value="SmpB"/>
    <property type="match status" value="1"/>
</dbReference>
<dbReference type="GO" id="GO:0003723">
    <property type="term" value="F:RNA binding"/>
    <property type="evidence" value="ECO:0007669"/>
    <property type="project" value="UniProtKB-UniRule"/>
</dbReference>
<keyword evidence="1 3" id="KW-0963">Cytoplasm</keyword>
<dbReference type="AlphaFoldDB" id="A0A937X7Z5"/>
<comment type="similarity">
    <text evidence="3">Belongs to the SmpB family.</text>
</comment>
<organism evidence="5 6">
    <name type="scientific">Eiseniibacteriota bacterium</name>
    <dbReference type="NCBI Taxonomy" id="2212470"/>
    <lineage>
        <taxon>Bacteria</taxon>
        <taxon>Candidatus Eiseniibacteriota</taxon>
    </lineage>
</organism>
<dbReference type="SUPFAM" id="SSF74982">
    <property type="entry name" value="Small protein B (SmpB)"/>
    <property type="match status" value="1"/>
</dbReference>
<dbReference type="PROSITE" id="PS01317">
    <property type="entry name" value="SSRP"/>
    <property type="match status" value="1"/>
</dbReference>
<evidence type="ECO:0000313" key="6">
    <source>
        <dbReference type="Proteomes" id="UP000748308"/>
    </source>
</evidence>
<dbReference type="Gene3D" id="2.40.280.10">
    <property type="match status" value="1"/>
</dbReference>
<feature type="region of interest" description="Disordered" evidence="4">
    <location>
        <begin position="139"/>
        <end position="160"/>
    </location>
</feature>
<protein>
    <recommendedName>
        <fullName evidence="3">SsrA-binding protein</fullName>
    </recommendedName>
    <alternativeName>
        <fullName evidence="3">Small protein B</fullName>
    </alternativeName>
</protein>
<dbReference type="InterPro" id="IPR023620">
    <property type="entry name" value="SmpB"/>
</dbReference>
<dbReference type="InterPro" id="IPR020081">
    <property type="entry name" value="SsrA-bd_prot_CS"/>
</dbReference>
<dbReference type="PANTHER" id="PTHR30308">
    <property type="entry name" value="TMRNA-BINDING COMPONENT OF TRANS-TRANSLATION TAGGING COMPLEX"/>
    <property type="match status" value="1"/>
</dbReference>
<dbReference type="Proteomes" id="UP000748308">
    <property type="component" value="Unassembled WGS sequence"/>
</dbReference>
<dbReference type="EMBL" id="VGIY01000146">
    <property type="protein sequence ID" value="MBM3317573.1"/>
    <property type="molecule type" value="Genomic_DNA"/>
</dbReference>
<dbReference type="GO" id="GO:0070929">
    <property type="term" value="P:trans-translation"/>
    <property type="evidence" value="ECO:0007669"/>
    <property type="project" value="UniProtKB-UniRule"/>
</dbReference>
<evidence type="ECO:0000256" key="4">
    <source>
        <dbReference type="SAM" id="MobiDB-lite"/>
    </source>
</evidence>
<sequence length="160" mass="18481">MAVERRKDEEVRVVVRNRRATHQYEILERFEAGLVLVGSEVKSVRAGKVNLSDAYAAVRDRELYLLNLHISAYDKATVDAHEPLRPRKLLLHRRQILRLIGKVSERGLTLVPLQIHFRAGIAKVELGLARGKQRFDKRAALAERDSKREMEREKARARRA</sequence>
<evidence type="ECO:0000256" key="3">
    <source>
        <dbReference type="HAMAP-Rule" id="MF_00023"/>
    </source>
</evidence>
<comment type="caution">
    <text evidence="5">The sequence shown here is derived from an EMBL/GenBank/DDBJ whole genome shotgun (WGS) entry which is preliminary data.</text>
</comment>
<dbReference type="CDD" id="cd09294">
    <property type="entry name" value="SmpB"/>
    <property type="match status" value="1"/>
</dbReference>
<evidence type="ECO:0000256" key="2">
    <source>
        <dbReference type="ARBA" id="ARBA00022884"/>
    </source>
</evidence>
<dbReference type="HAMAP" id="MF_00023">
    <property type="entry name" value="SmpB"/>
    <property type="match status" value="1"/>
</dbReference>
<comment type="subcellular location">
    <subcellularLocation>
        <location evidence="3">Cytoplasm</location>
    </subcellularLocation>
    <text evidence="3">The tmRNA-SmpB complex associates with stalled 70S ribosomes.</text>
</comment>
<gene>
    <name evidence="3 5" type="primary">smpB</name>
    <name evidence="5" type="ORF">FJY75_06935</name>
</gene>
<evidence type="ECO:0000256" key="1">
    <source>
        <dbReference type="ARBA" id="ARBA00022490"/>
    </source>
</evidence>
<evidence type="ECO:0000313" key="5">
    <source>
        <dbReference type="EMBL" id="MBM3317573.1"/>
    </source>
</evidence>
<dbReference type="NCBIfam" id="TIGR00086">
    <property type="entry name" value="smpB"/>
    <property type="match status" value="1"/>
</dbReference>
<comment type="function">
    <text evidence="3">Required for rescue of stalled ribosomes mediated by trans-translation. Binds to transfer-messenger RNA (tmRNA), required for stable association of tmRNA with ribosomes. tmRNA and SmpB together mimic tRNA shape, replacing the anticodon stem-loop with SmpB. tmRNA is encoded by the ssrA gene; the 2 termini fold to resemble tRNA(Ala) and it encodes a 'tag peptide', a short internal open reading frame. During trans-translation Ala-aminoacylated tmRNA acts like a tRNA, entering the A-site of stalled ribosomes, displacing the stalled mRNA. The ribosome then switches to translate the ORF on the tmRNA; the nascent peptide is terminated with the 'tag peptide' encoded by the tmRNA and targeted for degradation. The ribosome is freed to recommence translation, which seems to be the essential function of trans-translation.</text>
</comment>
<dbReference type="GO" id="GO:0070930">
    <property type="term" value="P:trans-translation-dependent protein tagging"/>
    <property type="evidence" value="ECO:0007669"/>
    <property type="project" value="TreeGrafter"/>
</dbReference>